<reference evidence="3" key="1">
    <citation type="journal article" date="2019" name="Int. J. Syst. Evol. Microbiol.">
        <title>The Global Catalogue of Microorganisms (GCM) 10K type strain sequencing project: providing services to taxonomists for standard genome sequencing and annotation.</title>
        <authorList>
            <consortium name="The Broad Institute Genomics Platform"/>
            <consortium name="The Broad Institute Genome Sequencing Center for Infectious Disease"/>
            <person name="Wu L."/>
            <person name="Ma J."/>
        </authorList>
    </citation>
    <scope>NUCLEOTIDE SEQUENCE [LARGE SCALE GENOMIC DNA]</scope>
    <source>
        <strain evidence="3">CCUG 61696</strain>
    </source>
</reference>
<dbReference type="RefSeq" id="WP_378776162.1">
    <property type="nucleotide sequence ID" value="NZ_JBHTMX010000144.1"/>
</dbReference>
<accession>A0ABW3ZAY1</accession>
<keyword evidence="1" id="KW-0732">Signal</keyword>
<feature type="signal peptide" evidence="1">
    <location>
        <begin position="1"/>
        <end position="21"/>
    </location>
</feature>
<dbReference type="Proteomes" id="UP001597171">
    <property type="component" value="Unassembled WGS sequence"/>
</dbReference>
<keyword evidence="3" id="KW-1185">Reference proteome</keyword>
<proteinExistence type="predicted"/>
<name>A0ABW3ZAY1_9HYPH</name>
<sequence length="130" mass="13817">MRLIRTLTVTAALATATAAFAQGAPEATDVASVDATYGKACAERVSKELCGCVIGVANVHLGDVAERQVFYEYMMGQVEQAKARRAAFAPEKAIAFNMALQKADVMLRDRCDAIKQKDAAARPAEAPKAP</sequence>
<gene>
    <name evidence="2" type="ORF">ACFQ4O_13205</name>
</gene>
<evidence type="ECO:0000313" key="3">
    <source>
        <dbReference type="Proteomes" id="UP001597171"/>
    </source>
</evidence>
<dbReference type="EMBL" id="JBHTMX010000144">
    <property type="protein sequence ID" value="MFD1332957.1"/>
    <property type="molecule type" value="Genomic_DNA"/>
</dbReference>
<protein>
    <submittedName>
        <fullName evidence="2">Uncharacterized protein</fullName>
    </submittedName>
</protein>
<organism evidence="2 3">
    <name type="scientific">Methylopila musalis</name>
    <dbReference type="NCBI Taxonomy" id="1134781"/>
    <lineage>
        <taxon>Bacteria</taxon>
        <taxon>Pseudomonadati</taxon>
        <taxon>Pseudomonadota</taxon>
        <taxon>Alphaproteobacteria</taxon>
        <taxon>Hyphomicrobiales</taxon>
        <taxon>Methylopilaceae</taxon>
        <taxon>Methylopila</taxon>
    </lineage>
</organism>
<evidence type="ECO:0000256" key="1">
    <source>
        <dbReference type="SAM" id="SignalP"/>
    </source>
</evidence>
<comment type="caution">
    <text evidence="2">The sequence shown here is derived from an EMBL/GenBank/DDBJ whole genome shotgun (WGS) entry which is preliminary data.</text>
</comment>
<evidence type="ECO:0000313" key="2">
    <source>
        <dbReference type="EMBL" id="MFD1332957.1"/>
    </source>
</evidence>
<feature type="chain" id="PRO_5047541361" evidence="1">
    <location>
        <begin position="22"/>
        <end position="130"/>
    </location>
</feature>